<evidence type="ECO:0000256" key="5">
    <source>
        <dbReference type="ARBA" id="ARBA00049721"/>
    </source>
</evidence>
<dbReference type="SUPFAM" id="SSF53335">
    <property type="entry name" value="S-adenosyl-L-methionine-dependent methyltransferases"/>
    <property type="match status" value="1"/>
</dbReference>
<evidence type="ECO:0000313" key="8">
    <source>
        <dbReference type="EMBL" id="RZC52614.1"/>
    </source>
</evidence>
<dbReference type="FunFam" id="3.40.50.150:FF:000088">
    <property type="entry name" value="Polyamine aminopropyltransferase"/>
    <property type="match status" value="1"/>
</dbReference>
<gene>
    <name evidence="8" type="ORF">C5167_021037</name>
</gene>
<organism evidence="8 9">
    <name type="scientific">Papaver somniferum</name>
    <name type="common">Opium poppy</name>
    <dbReference type="NCBI Taxonomy" id="3469"/>
    <lineage>
        <taxon>Eukaryota</taxon>
        <taxon>Viridiplantae</taxon>
        <taxon>Streptophyta</taxon>
        <taxon>Embryophyta</taxon>
        <taxon>Tracheophyta</taxon>
        <taxon>Spermatophyta</taxon>
        <taxon>Magnoliopsida</taxon>
        <taxon>Ranunculales</taxon>
        <taxon>Papaveraceae</taxon>
        <taxon>Papaveroideae</taxon>
        <taxon>Papaver</taxon>
    </lineage>
</organism>
<dbReference type="CDD" id="cd02440">
    <property type="entry name" value="AdoMet_MTases"/>
    <property type="match status" value="1"/>
</dbReference>
<dbReference type="EMBL" id="CM010716">
    <property type="protein sequence ID" value="RZC52614.1"/>
    <property type="molecule type" value="Genomic_DNA"/>
</dbReference>
<dbReference type="NCBIfam" id="NF037959">
    <property type="entry name" value="MFS_SpdSyn"/>
    <property type="match status" value="1"/>
</dbReference>
<keyword evidence="2 6" id="KW-0808">Transferase</keyword>
<evidence type="ECO:0000256" key="1">
    <source>
        <dbReference type="ARBA" id="ARBA00007867"/>
    </source>
</evidence>
<dbReference type="Pfam" id="PF01564">
    <property type="entry name" value="Spermine_synth"/>
    <property type="match status" value="1"/>
</dbReference>
<dbReference type="GO" id="GO:0010487">
    <property type="term" value="F:thermospermine synthase activity"/>
    <property type="evidence" value="ECO:0007669"/>
    <property type="project" value="UniProtKB-EC"/>
</dbReference>
<protein>
    <recommendedName>
        <fullName evidence="5">thermospermine synthase</fullName>
        <ecNumber evidence="5">2.5.1.79</ecNumber>
    </recommendedName>
</protein>
<dbReference type="Proteomes" id="UP000316621">
    <property type="component" value="Chromosome 2"/>
</dbReference>
<dbReference type="InterPro" id="IPR035246">
    <property type="entry name" value="Spermidine_synt_N"/>
</dbReference>
<feature type="active site" description="Proton acceptor" evidence="6">
    <location>
        <position position="231"/>
    </location>
</feature>
<feature type="domain" description="PABS" evidence="7">
    <location>
        <begin position="78"/>
        <end position="322"/>
    </location>
</feature>
<sequence length="391" mass="44130">MGSGGAVEILSSNNDHVHVVNAVPYPQCVIRNDINQNLISKMNNSNQEIILKNNNFNTKIEMNSNGDCDIDDADDKECSWYEEEIDDYLKWSFALNSTLHKGTSKYQDIALLDTKHFGKILVIDGKMQSAENDEFIYHECLIHPPLLHHPNPKTVFIMGGGEGSAAREILKHRSIDKVVMCDIDQEVVDFCRKHLTMNWDAFCNPKLHLVIDDAKAELERRQEKFDLIVGDLADPVEGGPCYQLYTKSFYEQILKPKLNPNGIFVTQAGPAGVLTHKEVFSSIYNTLRHNINLDTYGFVDVVAYTAHVPSFADTWGWVMASDEPFVLDAKQIDSRIEERINGELEYLNGASLISCTTMNKSVHLSLMNETHVYTEESARFIHGHGMGTFKA</sequence>
<proteinExistence type="inferred from homology"/>
<dbReference type="Gramene" id="RZC52614">
    <property type="protein sequence ID" value="RZC52614"/>
    <property type="gene ID" value="C5167_021037"/>
</dbReference>
<evidence type="ECO:0000259" key="7">
    <source>
        <dbReference type="PROSITE" id="PS51006"/>
    </source>
</evidence>
<evidence type="ECO:0000256" key="3">
    <source>
        <dbReference type="ARBA" id="ARBA00023115"/>
    </source>
</evidence>
<evidence type="ECO:0000256" key="4">
    <source>
        <dbReference type="ARBA" id="ARBA00048874"/>
    </source>
</evidence>
<dbReference type="Pfam" id="PF17284">
    <property type="entry name" value="Spermine_synt_N"/>
    <property type="match status" value="1"/>
</dbReference>
<reference evidence="8 9" key="1">
    <citation type="journal article" date="2018" name="Science">
        <title>The opium poppy genome and morphinan production.</title>
        <authorList>
            <person name="Guo L."/>
            <person name="Winzer T."/>
            <person name="Yang X."/>
            <person name="Li Y."/>
            <person name="Ning Z."/>
            <person name="He Z."/>
            <person name="Teodor R."/>
            <person name="Lu Y."/>
            <person name="Bowser T.A."/>
            <person name="Graham I.A."/>
            <person name="Ye K."/>
        </authorList>
    </citation>
    <scope>NUCLEOTIDE SEQUENCE [LARGE SCALE GENOMIC DNA]</scope>
    <source>
        <strain evidence="9">cv. HN1</strain>
        <tissue evidence="8">Leaves</tissue>
    </source>
</reference>
<dbReference type="InterPro" id="IPR001045">
    <property type="entry name" value="Spermi_synthase"/>
</dbReference>
<dbReference type="PANTHER" id="PTHR43317">
    <property type="entry name" value="THERMOSPERMINE SYNTHASE ACAULIS5"/>
    <property type="match status" value="1"/>
</dbReference>
<dbReference type="OMA" id="DHEETQW"/>
<dbReference type="HAMAP" id="MF_00198">
    <property type="entry name" value="Spermidine_synth"/>
    <property type="match status" value="1"/>
</dbReference>
<comment type="similarity">
    <text evidence="1">Belongs to the spermidine/spermine synthase family.</text>
</comment>
<dbReference type="Gene3D" id="3.40.50.150">
    <property type="entry name" value="Vaccinia Virus protein VP39"/>
    <property type="match status" value="1"/>
</dbReference>
<evidence type="ECO:0000313" key="9">
    <source>
        <dbReference type="Proteomes" id="UP000316621"/>
    </source>
</evidence>
<evidence type="ECO:0000256" key="6">
    <source>
        <dbReference type="PROSITE-ProRule" id="PRU00354"/>
    </source>
</evidence>
<dbReference type="InterPro" id="IPR037163">
    <property type="entry name" value="Spermidine_synt_N_sf"/>
</dbReference>
<name>A0A4Y7IUS0_PAPSO</name>
<evidence type="ECO:0000256" key="2">
    <source>
        <dbReference type="ARBA" id="ARBA00022679"/>
    </source>
</evidence>
<comment type="catalytic activity">
    <reaction evidence="4">
        <text>S-adenosyl 3-(methylsulfanyl)propylamine + spermidine = thermospermine + S-methyl-5'-thioadenosine + H(+)</text>
        <dbReference type="Rhea" id="RHEA:30515"/>
        <dbReference type="ChEBI" id="CHEBI:15378"/>
        <dbReference type="ChEBI" id="CHEBI:17509"/>
        <dbReference type="ChEBI" id="CHEBI:57443"/>
        <dbReference type="ChEBI" id="CHEBI:57834"/>
        <dbReference type="ChEBI" id="CHEBI:59903"/>
        <dbReference type="EC" id="2.5.1.79"/>
    </reaction>
</comment>
<dbReference type="STRING" id="3469.A0A4Y7IUS0"/>
<dbReference type="InterPro" id="IPR030374">
    <property type="entry name" value="PABS"/>
</dbReference>
<dbReference type="PROSITE" id="PS51006">
    <property type="entry name" value="PABS_2"/>
    <property type="match status" value="1"/>
</dbReference>
<dbReference type="AlphaFoldDB" id="A0A4Y7IUS0"/>
<dbReference type="InterPro" id="IPR029063">
    <property type="entry name" value="SAM-dependent_MTases_sf"/>
</dbReference>
<keyword evidence="9" id="KW-1185">Reference proteome</keyword>
<dbReference type="GO" id="GO:0006596">
    <property type="term" value="P:polyamine biosynthetic process"/>
    <property type="evidence" value="ECO:0007669"/>
    <property type="project" value="UniProtKB-UniRule"/>
</dbReference>
<accession>A0A4Y7IUS0</accession>
<keyword evidence="3 6" id="KW-0620">Polyamine biosynthesis</keyword>
<dbReference type="Gene3D" id="2.30.140.10">
    <property type="entry name" value="Spermidine synthase, tetramerisation domain"/>
    <property type="match status" value="1"/>
</dbReference>
<dbReference type="PANTHER" id="PTHR43317:SF1">
    <property type="entry name" value="THERMOSPERMINE SYNTHASE ACAULIS5"/>
    <property type="match status" value="1"/>
</dbReference>
<dbReference type="EC" id="2.5.1.79" evidence="5"/>